<dbReference type="InterPro" id="IPR045085">
    <property type="entry name" value="HLD_clamp_pol_III_gamma_tau"/>
</dbReference>
<evidence type="ECO:0000313" key="14">
    <source>
        <dbReference type="EMBL" id="WRP14266.1"/>
    </source>
</evidence>
<evidence type="ECO:0000313" key="15">
    <source>
        <dbReference type="Proteomes" id="UP001333102"/>
    </source>
</evidence>
<dbReference type="Gene3D" id="1.20.272.10">
    <property type="match status" value="1"/>
</dbReference>
<dbReference type="InterPro" id="IPR022754">
    <property type="entry name" value="DNA_pol_III_gamma-3"/>
</dbReference>
<keyword evidence="9" id="KW-0067">ATP-binding</keyword>
<dbReference type="InterPro" id="IPR050238">
    <property type="entry name" value="DNA_Rep/Repair_Clamp_Loader"/>
</dbReference>
<evidence type="ECO:0000256" key="4">
    <source>
        <dbReference type="ARBA" id="ARBA00022695"/>
    </source>
</evidence>
<feature type="compositionally biased region" description="Basic residues" evidence="12">
    <location>
        <begin position="535"/>
        <end position="548"/>
    </location>
</feature>
<proteinExistence type="inferred from homology"/>
<evidence type="ECO:0000256" key="12">
    <source>
        <dbReference type="SAM" id="MobiDB-lite"/>
    </source>
</evidence>
<keyword evidence="8" id="KW-0862">Zinc</keyword>
<dbReference type="NCBIfam" id="TIGR02397">
    <property type="entry name" value="dnaX_nterm"/>
    <property type="match status" value="1"/>
</dbReference>
<evidence type="ECO:0000259" key="13">
    <source>
        <dbReference type="SMART" id="SM00382"/>
    </source>
</evidence>
<dbReference type="SMART" id="SM00382">
    <property type="entry name" value="AAA"/>
    <property type="match status" value="1"/>
</dbReference>
<feature type="region of interest" description="Disordered" evidence="12">
    <location>
        <begin position="363"/>
        <end position="409"/>
    </location>
</feature>
<keyword evidence="10" id="KW-0239">DNA-directed DNA polymerase</keyword>
<reference evidence="15" key="1">
    <citation type="submission" date="2023-12" db="EMBL/GenBank/DDBJ databases">
        <title>Novel isolates from deep terrestrial aquifers shed light on the physiology and ecology of the class Limnochordia.</title>
        <authorList>
            <person name="Karnachuk O.V."/>
            <person name="Lukina A.P."/>
            <person name="Avakyan M.R."/>
            <person name="Kadnikov V."/>
            <person name="Begmatov S."/>
            <person name="Beletsky A.V."/>
            <person name="Mardanov A.V."/>
            <person name="Ravin N.V."/>
        </authorList>
    </citation>
    <scope>NUCLEOTIDE SEQUENCE [LARGE SCALE GENOMIC DNA]</scope>
    <source>
        <strain evidence="15">LN</strain>
    </source>
</reference>
<dbReference type="PANTHER" id="PTHR11669:SF0">
    <property type="entry name" value="PROTEIN STICHEL-LIKE 2"/>
    <property type="match status" value="1"/>
</dbReference>
<evidence type="ECO:0000256" key="2">
    <source>
        <dbReference type="ARBA" id="ARBA00012417"/>
    </source>
</evidence>
<dbReference type="Pfam" id="PF13177">
    <property type="entry name" value="DNA_pol3_delta2"/>
    <property type="match status" value="1"/>
</dbReference>
<evidence type="ECO:0000256" key="7">
    <source>
        <dbReference type="ARBA" id="ARBA00022741"/>
    </source>
</evidence>
<dbReference type="CDD" id="cd00009">
    <property type="entry name" value="AAA"/>
    <property type="match status" value="1"/>
</dbReference>
<comment type="similarity">
    <text evidence="1">Belongs to the DnaX/STICHEL family.</text>
</comment>
<comment type="catalytic activity">
    <reaction evidence="11">
        <text>DNA(n) + a 2'-deoxyribonucleoside 5'-triphosphate = DNA(n+1) + diphosphate</text>
        <dbReference type="Rhea" id="RHEA:22508"/>
        <dbReference type="Rhea" id="RHEA-COMP:17339"/>
        <dbReference type="Rhea" id="RHEA-COMP:17340"/>
        <dbReference type="ChEBI" id="CHEBI:33019"/>
        <dbReference type="ChEBI" id="CHEBI:61560"/>
        <dbReference type="ChEBI" id="CHEBI:173112"/>
        <dbReference type="EC" id="2.7.7.7"/>
    </reaction>
</comment>
<dbReference type="InterPro" id="IPR001270">
    <property type="entry name" value="ClpA/B"/>
</dbReference>
<dbReference type="SUPFAM" id="SSF48019">
    <property type="entry name" value="post-AAA+ oligomerization domain-like"/>
    <property type="match status" value="1"/>
</dbReference>
<organism evidence="14 15">
    <name type="scientific">Geochorda subterranea</name>
    <dbReference type="NCBI Taxonomy" id="3109564"/>
    <lineage>
        <taxon>Bacteria</taxon>
        <taxon>Bacillati</taxon>
        <taxon>Bacillota</taxon>
        <taxon>Limnochordia</taxon>
        <taxon>Limnochordales</taxon>
        <taxon>Geochordaceae</taxon>
        <taxon>Geochorda</taxon>
    </lineage>
</organism>
<protein>
    <recommendedName>
        <fullName evidence="2">DNA-directed DNA polymerase</fullName>
        <ecNumber evidence="2">2.7.7.7</ecNumber>
    </recommendedName>
</protein>
<feature type="region of interest" description="Disordered" evidence="12">
    <location>
        <begin position="497"/>
        <end position="570"/>
    </location>
</feature>
<keyword evidence="5" id="KW-0235">DNA replication</keyword>
<dbReference type="Gene3D" id="3.40.50.300">
    <property type="entry name" value="P-loop containing nucleotide triphosphate hydrolases"/>
    <property type="match status" value="1"/>
</dbReference>
<keyword evidence="6" id="KW-0479">Metal-binding</keyword>
<name>A0ABZ1BPC0_9FIRM</name>
<dbReference type="InterPro" id="IPR003593">
    <property type="entry name" value="AAA+_ATPase"/>
</dbReference>
<dbReference type="GO" id="GO:0003887">
    <property type="term" value="F:DNA-directed DNA polymerase activity"/>
    <property type="evidence" value="ECO:0007669"/>
    <property type="project" value="UniProtKB-EC"/>
</dbReference>
<dbReference type="RefSeq" id="WP_324668573.1">
    <property type="nucleotide sequence ID" value="NZ_CP141614.1"/>
</dbReference>
<dbReference type="Pfam" id="PF22608">
    <property type="entry name" value="DNAX_ATPase_lid"/>
    <property type="match status" value="1"/>
</dbReference>
<evidence type="ECO:0000256" key="9">
    <source>
        <dbReference type="ARBA" id="ARBA00022840"/>
    </source>
</evidence>
<feature type="compositionally biased region" description="Pro residues" evidence="12">
    <location>
        <begin position="392"/>
        <end position="403"/>
    </location>
</feature>
<evidence type="ECO:0000256" key="8">
    <source>
        <dbReference type="ARBA" id="ARBA00022833"/>
    </source>
</evidence>
<dbReference type="InterPro" id="IPR027417">
    <property type="entry name" value="P-loop_NTPase"/>
</dbReference>
<dbReference type="EMBL" id="CP141614">
    <property type="protein sequence ID" value="WRP14266.1"/>
    <property type="molecule type" value="Genomic_DNA"/>
</dbReference>
<dbReference type="PANTHER" id="PTHR11669">
    <property type="entry name" value="REPLICATION FACTOR C / DNA POLYMERASE III GAMMA-TAU SUBUNIT"/>
    <property type="match status" value="1"/>
</dbReference>
<keyword evidence="7" id="KW-0547">Nucleotide-binding</keyword>
<evidence type="ECO:0000256" key="5">
    <source>
        <dbReference type="ARBA" id="ARBA00022705"/>
    </source>
</evidence>
<dbReference type="Gene3D" id="1.10.8.60">
    <property type="match status" value="1"/>
</dbReference>
<dbReference type="Pfam" id="PF12169">
    <property type="entry name" value="DNA_pol3_gamma3"/>
    <property type="match status" value="1"/>
</dbReference>
<dbReference type="PRINTS" id="PR00300">
    <property type="entry name" value="CLPPROTEASEA"/>
</dbReference>
<evidence type="ECO:0000256" key="3">
    <source>
        <dbReference type="ARBA" id="ARBA00022679"/>
    </source>
</evidence>
<dbReference type="InterPro" id="IPR048448">
    <property type="entry name" value="DnaX-like_C"/>
</dbReference>
<dbReference type="Pfam" id="PF20964">
    <property type="entry name" value="DnaX_C"/>
    <property type="match status" value="1"/>
</dbReference>
<gene>
    <name evidence="14" type="primary">dnaX</name>
    <name evidence="14" type="ORF">VLY81_12700</name>
</gene>
<dbReference type="CDD" id="cd18137">
    <property type="entry name" value="HLD_clamp_pol_III_gamma_tau"/>
    <property type="match status" value="1"/>
</dbReference>
<evidence type="ECO:0000256" key="10">
    <source>
        <dbReference type="ARBA" id="ARBA00022932"/>
    </source>
</evidence>
<sequence>MQPHLTLYRKWRPQRFEQVVGQAHVVRTLAHALARGRTAHAYLFAGPRGTGKTTLARLLAKGLNCAEGPTPEPCNACASCRQITEGSSLDVMEIDGASNRGIDEIRELRERVRFAPAQSRYKVYIIDEVHMLTNEAFNALLKMLEEPPPHVVFIFATTEPQRVPATILSRCQRFDFRRLTADELIGHLAAVARAEGVEAEPEALALLARHADGGVRDALSMLEQCMAYSPERLDASVVAEVLGLVRPEALAELARHFVDGDVAAGLALIGRLTAEEGVDPRLVAKDLLSLLRDAAAHKLLSGKQEAGLGVPSPTPGAAALGERSPLPRLVAAMESLIAAEPQMRWAPDPRLVLELALMRLARPAPEATPPPPSRPVAEPSSPSDPVRATAPAPSPAVSPPAAPRPQGGPLLLDEVQRRWGDVLTTLRNQQRRSAAKVEALLREGRPIRVDGLEITIGFPEDRAFHRNAVEGDEKARQLVEKVCARLLGRPVTIRTEIVNGESASPPEPAASVAEEPAEPAPPPRPPAPPAPARVGRLRPRHTRWRQPRSRPGPGTSGGGPGGPAPARGVR</sequence>
<keyword evidence="4 14" id="KW-0548">Nucleotidyltransferase</keyword>
<evidence type="ECO:0000256" key="6">
    <source>
        <dbReference type="ARBA" id="ARBA00022723"/>
    </source>
</evidence>
<keyword evidence="15" id="KW-1185">Reference proteome</keyword>
<feature type="compositionally biased region" description="Low complexity" evidence="12">
    <location>
        <begin position="375"/>
        <end position="391"/>
    </location>
</feature>
<dbReference type="SUPFAM" id="SSF52540">
    <property type="entry name" value="P-loop containing nucleoside triphosphate hydrolases"/>
    <property type="match status" value="1"/>
</dbReference>
<accession>A0ABZ1BPC0</accession>
<dbReference type="NCBIfam" id="NF004046">
    <property type="entry name" value="PRK05563.1"/>
    <property type="match status" value="1"/>
</dbReference>
<dbReference type="InterPro" id="IPR008921">
    <property type="entry name" value="DNA_pol3_clamp-load_cplx_C"/>
</dbReference>
<dbReference type="InterPro" id="IPR012763">
    <property type="entry name" value="DNA_pol_III_sug/sutau_N"/>
</dbReference>
<evidence type="ECO:0000256" key="11">
    <source>
        <dbReference type="ARBA" id="ARBA00049244"/>
    </source>
</evidence>
<keyword evidence="3 14" id="KW-0808">Transferase</keyword>
<dbReference type="Proteomes" id="UP001333102">
    <property type="component" value="Chromosome"/>
</dbReference>
<feature type="compositionally biased region" description="Low complexity" evidence="12">
    <location>
        <begin position="501"/>
        <end position="514"/>
    </location>
</feature>
<evidence type="ECO:0000256" key="1">
    <source>
        <dbReference type="ARBA" id="ARBA00006360"/>
    </source>
</evidence>
<feature type="compositionally biased region" description="Pro residues" evidence="12">
    <location>
        <begin position="518"/>
        <end position="531"/>
    </location>
</feature>
<feature type="domain" description="AAA+ ATPase" evidence="13">
    <location>
        <begin position="38"/>
        <end position="180"/>
    </location>
</feature>
<dbReference type="EC" id="2.7.7.7" evidence="2"/>